<accession>A0ABQ4T7M6</accession>
<feature type="compositionally biased region" description="Gly residues" evidence="1">
    <location>
        <begin position="100"/>
        <end position="110"/>
    </location>
</feature>
<keyword evidence="3" id="KW-1185">Reference proteome</keyword>
<sequence>MKIVVTILNGQARVHVAATWAPDLLRRQIAARTGHALLAAVALAPPRLGPEALIAGIDRRLQADRLAQGLYAVTPAAAARAGSGAGSPSASVRSSRARGSGCGEGCGGGSSNSVSPAGGSRTWPNPV</sequence>
<gene>
    <name evidence="2" type="ORF">LKMONMHP_2478</name>
</gene>
<reference evidence="2" key="2">
    <citation type="submission" date="2021-08" db="EMBL/GenBank/DDBJ databases">
        <authorList>
            <person name="Tani A."/>
            <person name="Ola A."/>
            <person name="Ogura Y."/>
            <person name="Katsura K."/>
            <person name="Hayashi T."/>
        </authorList>
    </citation>
    <scope>NUCLEOTIDE SEQUENCE</scope>
    <source>
        <strain evidence="2">NBRC 15689</strain>
    </source>
</reference>
<organism evidence="2 3">
    <name type="scientific">Methylobacterium organophilum</name>
    <dbReference type="NCBI Taxonomy" id="410"/>
    <lineage>
        <taxon>Bacteria</taxon>
        <taxon>Pseudomonadati</taxon>
        <taxon>Pseudomonadota</taxon>
        <taxon>Alphaproteobacteria</taxon>
        <taxon>Hyphomicrobiales</taxon>
        <taxon>Methylobacteriaceae</taxon>
        <taxon>Methylobacterium</taxon>
    </lineage>
</organism>
<feature type="region of interest" description="Disordered" evidence="1">
    <location>
        <begin position="78"/>
        <end position="127"/>
    </location>
</feature>
<dbReference type="RefSeq" id="WP_238311416.1">
    <property type="nucleotide sequence ID" value="NZ_BPQV01000006.1"/>
</dbReference>
<dbReference type="Proteomes" id="UP001055156">
    <property type="component" value="Unassembled WGS sequence"/>
</dbReference>
<proteinExistence type="predicted"/>
<name>A0ABQ4T7M6_METOR</name>
<feature type="compositionally biased region" description="Low complexity" evidence="1">
    <location>
        <begin position="78"/>
        <end position="99"/>
    </location>
</feature>
<dbReference type="EMBL" id="BPQV01000006">
    <property type="protein sequence ID" value="GJE27618.1"/>
    <property type="molecule type" value="Genomic_DNA"/>
</dbReference>
<evidence type="ECO:0000313" key="3">
    <source>
        <dbReference type="Proteomes" id="UP001055156"/>
    </source>
</evidence>
<evidence type="ECO:0000256" key="1">
    <source>
        <dbReference type="SAM" id="MobiDB-lite"/>
    </source>
</evidence>
<protein>
    <submittedName>
        <fullName evidence="2">Uncharacterized protein</fullName>
    </submittedName>
</protein>
<evidence type="ECO:0000313" key="2">
    <source>
        <dbReference type="EMBL" id="GJE27618.1"/>
    </source>
</evidence>
<comment type="caution">
    <text evidence="2">The sequence shown here is derived from an EMBL/GenBank/DDBJ whole genome shotgun (WGS) entry which is preliminary data.</text>
</comment>
<reference evidence="2" key="1">
    <citation type="journal article" date="2021" name="Front. Microbiol.">
        <title>Comprehensive Comparative Genomics and Phenotyping of Methylobacterium Species.</title>
        <authorList>
            <person name="Alessa O."/>
            <person name="Ogura Y."/>
            <person name="Fujitani Y."/>
            <person name="Takami H."/>
            <person name="Hayashi T."/>
            <person name="Sahin N."/>
            <person name="Tani A."/>
        </authorList>
    </citation>
    <scope>NUCLEOTIDE SEQUENCE</scope>
    <source>
        <strain evidence="2">NBRC 15689</strain>
    </source>
</reference>